<dbReference type="SUPFAM" id="SSF53300">
    <property type="entry name" value="vWA-like"/>
    <property type="match status" value="1"/>
</dbReference>
<gene>
    <name evidence="2" type="ORF">K1718_25265</name>
</gene>
<sequence>MIVFDGSGSMWGQISGTPKIVTARDTLARVVGQLPPALEVGLIAYGHNRKGDCSDIETLVPVGPASTQSSKLVASVAALKPKGKTPLTAAVRRAARELQFQEDKATVILVTDGIETCEADPCAVANELEALGINFTTHVIGFGLNEEEGRQVACLAENTGGLYLQADNEGDLADALQQTVSLSPAPAPAPEPAPSLAKNIKATVSLEEGSAPLTDADGIRVYWSATPAGGGEEIRLTTRPDITERLEPGAYRLAARTDKGSSAVADITVTDSELTEVSLSLGAGKIDLYAVMANQDLGLSDTDFLWQVENKITGEQFTAYTQAMEAVVPSGQYKAKLIITRLEKMSPGSVELDVVTGETAQAEVIAQTSKVTLRAFNADGSELKAHDSRLNVFQGEKTENEAFVKMVLGGGALFLLPGQYSVRAEAWDGSKREPVFQSITVSPASEQTINVTFP</sequence>
<feature type="domain" description="VWFA" evidence="1">
    <location>
        <begin position="1"/>
        <end position="180"/>
    </location>
</feature>
<dbReference type="RefSeq" id="WP_265680395.1">
    <property type="nucleotide sequence ID" value="NZ_CP120863.1"/>
</dbReference>
<dbReference type="PROSITE" id="PS50234">
    <property type="entry name" value="VWFA"/>
    <property type="match status" value="1"/>
</dbReference>
<dbReference type="Proteomes" id="UP001209803">
    <property type="component" value="Chromosome"/>
</dbReference>
<evidence type="ECO:0000313" key="3">
    <source>
        <dbReference type="Proteomes" id="UP001209803"/>
    </source>
</evidence>
<organism evidence="2 3">
    <name type="scientific">Roseibium porphyridii</name>
    <dbReference type="NCBI Taxonomy" id="2866279"/>
    <lineage>
        <taxon>Bacteria</taxon>
        <taxon>Pseudomonadati</taxon>
        <taxon>Pseudomonadota</taxon>
        <taxon>Alphaproteobacteria</taxon>
        <taxon>Hyphomicrobiales</taxon>
        <taxon>Stappiaceae</taxon>
        <taxon>Roseibium</taxon>
    </lineage>
</organism>
<dbReference type="SMART" id="SM00327">
    <property type="entry name" value="VWA"/>
    <property type="match status" value="1"/>
</dbReference>
<keyword evidence="3" id="KW-1185">Reference proteome</keyword>
<reference evidence="2 3" key="1">
    <citation type="submission" date="2023-03" db="EMBL/GenBank/DDBJ databases">
        <title>Roseibium porphyridii sp. nov. and Roseibium rhodosorbium sp. nov. isolated from marine algae, Porphyridium cruentum and Rhodosorus marinus, respectively.</title>
        <authorList>
            <person name="Lee M.W."/>
            <person name="Choi B.J."/>
            <person name="Lee J.K."/>
            <person name="Choi D.G."/>
            <person name="Baek J.H."/>
            <person name="Bayburt H."/>
            <person name="Kim J.M."/>
            <person name="Han D.M."/>
            <person name="Kim K.H."/>
            <person name="Jeon C.O."/>
        </authorList>
    </citation>
    <scope>NUCLEOTIDE SEQUENCE [LARGE SCALE GENOMIC DNA]</scope>
    <source>
        <strain evidence="2 3">KMA01</strain>
    </source>
</reference>
<evidence type="ECO:0000313" key="2">
    <source>
        <dbReference type="EMBL" id="WFE89425.1"/>
    </source>
</evidence>
<protein>
    <submittedName>
        <fullName evidence="2">VWA domain-containing protein</fullName>
    </submittedName>
</protein>
<dbReference type="Pfam" id="PF00092">
    <property type="entry name" value="VWA"/>
    <property type="match status" value="1"/>
</dbReference>
<dbReference type="Gene3D" id="3.40.50.410">
    <property type="entry name" value="von Willebrand factor, type A domain"/>
    <property type="match status" value="1"/>
</dbReference>
<dbReference type="InterPro" id="IPR036465">
    <property type="entry name" value="vWFA_dom_sf"/>
</dbReference>
<proteinExistence type="predicted"/>
<name>A0ABY8F1U3_9HYPH</name>
<evidence type="ECO:0000259" key="1">
    <source>
        <dbReference type="PROSITE" id="PS50234"/>
    </source>
</evidence>
<dbReference type="InterPro" id="IPR002035">
    <property type="entry name" value="VWF_A"/>
</dbReference>
<dbReference type="EMBL" id="CP120863">
    <property type="protein sequence ID" value="WFE89425.1"/>
    <property type="molecule type" value="Genomic_DNA"/>
</dbReference>
<accession>A0ABY8F1U3</accession>